<feature type="domain" description="Glycosyltransferase 2-like" evidence="1">
    <location>
        <begin position="4"/>
        <end position="195"/>
    </location>
</feature>
<dbReference type="CDD" id="cd04186">
    <property type="entry name" value="GT_2_like_c"/>
    <property type="match status" value="1"/>
</dbReference>
<sequence>MDLSIIIINYKTKDLTLQTLESVFKATWPAAAKAKAGAEVILVDNGSRDDTPAAVRTKFPQVKIIEAATNLGFAGGNNLGLRRAKGRYQLLLNSDTLIQPDTLVKMVEFMDKNPRVGLSTCRVDLRNGKIDPASHRGFPTPWAALTYYLGLERLWPKSRLFGQYHQGWKDLHTSHEIDTPVGAFFMIRREALRQVGLLDEKFFMYGEDIDLAFRIKQAGWQIMYTPITKITHLKGASGINKSVKDIRIKTTKAFFEAMKLFYNKHYSKRYFFALKWLVFLGINSVKLWKIVKIKFS</sequence>
<dbReference type="AlphaFoldDB" id="A0A1F5DM28"/>
<evidence type="ECO:0000313" key="3">
    <source>
        <dbReference type="Proteomes" id="UP000176791"/>
    </source>
</evidence>
<dbReference type="PANTHER" id="PTHR43179:SF7">
    <property type="entry name" value="RHAMNOSYLTRANSFERASE WBBL"/>
    <property type="match status" value="1"/>
</dbReference>
<evidence type="ECO:0000313" key="2">
    <source>
        <dbReference type="EMBL" id="OGD56217.1"/>
    </source>
</evidence>
<accession>A0A1F5DM28</accession>
<dbReference type="InterPro" id="IPR029044">
    <property type="entry name" value="Nucleotide-diphossugar_trans"/>
</dbReference>
<gene>
    <name evidence="2" type="ORF">A3E73_01565</name>
</gene>
<dbReference type="InterPro" id="IPR001173">
    <property type="entry name" value="Glyco_trans_2-like"/>
</dbReference>
<dbReference type="EMBL" id="MEZN01000020">
    <property type="protein sequence ID" value="OGD56217.1"/>
    <property type="molecule type" value="Genomic_DNA"/>
</dbReference>
<dbReference type="STRING" id="1797460.A3E73_01565"/>
<dbReference type="SUPFAM" id="SSF53448">
    <property type="entry name" value="Nucleotide-diphospho-sugar transferases"/>
    <property type="match status" value="1"/>
</dbReference>
<dbReference type="Pfam" id="PF00535">
    <property type="entry name" value="Glycos_transf_2"/>
    <property type="match status" value="1"/>
</dbReference>
<reference evidence="2 3" key="1">
    <citation type="journal article" date="2016" name="Nat. Commun.">
        <title>Thousands of microbial genomes shed light on interconnected biogeochemical processes in an aquifer system.</title>
        <authorList>
            <person name="Anantharaman K."/>
            <person name="Brown C.T."/>
            <person name="Hug L.A."/>
            <person name="Sharon I."/>
            <person name="Castelle C.J."/>
            <person name="Probst A.J."/>
            <person name="Thomas B.C."/>
            <person name="Singh A."/>
            <person name="Wilkins M.J."/>
            <person name="Karaoz U."/>
            <person name="Brodie E.L."/>
            <person name="Williams K.H."/>
            <person name="Hubbard S.S."/>
            <person name="Banfield J.F."/>
        </authorList>
    </citation>
    <scope>NUCLEOTIDE SEQUENCE [LARGE SCALE GENOMIC DNA]</scope>
</reference>
<proteinExistence type="predicted"/>
<comment type="caution">
    <text evidence="2">The sequence shown here is derived from an EMBL/GenBank/DDBJ whole genome shotgun (WGS) entry which is preliminary data.</text>
</comment>
<dbReference type="Proteomes" id="UP000176791">
    <property type="component" value="Unassembled WGS sequence"/>
</dbReference>
<organism evidence="2 3">
    <name type="scientific">Candidatus Beckwithbacteria bacterium RIFCSPHIGHO2_12_FULL_47_17</name>
    <dbReference type="NCBI Taxonomy" id="1797460"/>
    <lineage>
        <taxon>Bacteria</taxon>
        <taxon>Candidatus Beckwithiibacteriota</taxon>
    </lineage>
</organism>
<dbReference type="Gene3D" id="3.90.550.10">
    <property type="entry name" value="Spore Coat Polysaccharide Biosynthesis Protein SpsA, Chain A"/>
    <property type="match status" value="1"/>
</dbReference>
<protein>
    <recommendedName>
        <fullName evidence="1">Glycosyltransferase 2-like domain-containing protein</fullName>
    </recommendedName>
</protein>
<dbReference type="PANTHER" id="PTHR43179">
    <property type="entry name" value="RHAMNOSYLTRANSFERASE WBBL"/>
    <property type="match status" value="1"/>
</dbReference>
<name>A0A1F5DM28_9BACT</name>
<evidence type="ECO:0000259" key="1">
    <source>
        <dbReference type="Pfam" id="PF00535"/>
    </source>
</evidence>